<dbReference type="Pfam" id="PF12422">
    <property type="entry name" value="Condensin2nSMC"/>
    <property type="match status" value="1"/>
</dbReference>
<feature type="region of interest" description="Disordered" evidence="1">
    <location>
        <begin position="1"/>
        <end position="52"/>
    </location>
</feature>
<reference evidence="2 3" key="1">
    <citation type="submission" date="2014-10" db="EMBL/GenBank/DDBJ databases">
        <title>Draft genome of the hookworm Ancylostoma caninum.</title>
        <authorList>
            <person name="Mitreva M."/>
        </authorList>
    </citation>
    <scope>NUCLEOTIDE SEQUENCE [LARGE SCALE GENOMIC DNA]</scope>
    <source>
        <strain evidence="2 3">Baltimore</strain>
    </source>
</reference>
<keyword evidence="3" id="KW-1185">Reference proteome</keyword>
<dbReference type="PANTHER" id="PTHR16199">
    <property type="entry name" value="CONDENSIN-2 COMPLEX SUBUNIT G2"/>
    <property type="match status" value="1"/>
</dbReference>
<organism evidence="2 3">
    <name type="scientific">Ancylostoma caninum</name>
    <name type="common">Dog hookworm</name>
    <dbReference type="NCBI Taxonomy" id="29170"/>
    <lineage>
        <taxon>Eukaryota</taxon>
        <taxon>Metazoa</taxon>
        <taxon>Ecdysozoa</taxon>
        <taxon>Nematoda</taxon>
        <taxon>Chromadorea</taxon>
        <taxon>Rhabditida</taxon>
        <taxon>Rhabditina</taxon>
        <taxon>Rhabditomorpha</taxon>
        <taxon>Strongyloidea</taxon>
        <taxon>Ancylostomatidae</taxon>
        <taxon>Ancylostomatinae</taxon>
        <taxon>Ancylostoma</taxon>
    </lineage>
</organism>
<dbReference type="InterPro" id="IPR011989">
    <property type="entry name" value="ARM-like"/>
</dbReference>
<dbReference type="STRING" id="29170.A0A368GZ11"/>
<name>A0A368GZ11_ANCCA</name>
<dbReference type="OrthoDB" id="10062843at2759"/>
<dbReference type="InterPro" id="IPR016024">
    <property type="entry name" value="ARM-type_fold"/>
</dbReference>
<feature type="compositionally biased region" description="Basic residues" evidence="1">
    <location>
        <begin position="1"/>
        <end position="10"/>
    </location>
</feature>
<protein>
    <submittedName>
        <fullName evidence="2">HEAT repeat protein</fullName>
    </submittedName>
</protein>
<dbReference type="InterPro" id="IPR024741">
    <property type="entry name" value="Condensin2_G2"/>
</dbReference>
<accession>A0A368GZ11</accession>
<dbReference type="PANTHER" id="PTHR16199:SF4">
    <property type="entry name" value="CONDENSIN-2 COMPLEX SUBUNIT G2"/>
    <property type="match status" value="1"/>
</dbReference>
<dbReference type="Proteomes" id="UP000252519">
    <property type="component" value="Unassembled WGS sequence"/>
</dbReference>
<dbReference type="GO" id="GO:0000796">
    <property type="term" value="C:condensin complex"/>
    <property type="evidence" value="ECO:0007669"/>
    <property type="project" value="TreeGrafter"/>
</dbReference>
<comment type="caution">
    <text evidence="2">The sequence shown here is derived from an EMBL/GenBank/DDBJ whole genome shotgun (WGS) entry which is preliminary data.</text>
</comment>
<dbReference type="AlphaFoldDB" id="A0A368GZ11"/>
<proteinExistence type="predicted"/>
<gene>
    <name evidence="2" type="ORF">ANCCAN_05645</name>
</gene>
<evidence type="ECO:0000256" key="1">
    <source>
        <dbReference type="SAM" id="MobiDB-lite"/>
    </source>
</evidence>
<evidence type="ECO:0000313" key="3">
    <source>
        <dbReference type="Proteomes" id="UP000252519"/>
    </source>
</evidence>
<dbReference type="GO" id="GO:0000070">
    <property type="term" value="P:mitotic sister chromatid segregation"/>
    <property type="evidence" value="ECO:0007669"/>
    <property type="project" value="TreeGrafter"/>
</dbReference>
<dbReference type="GO" id="GO:0005634">
    <property type="term" value="C:nucleus"/>
    <property type="evidence" value="ECO:0007669"/>
    <property type="project" value="InterPro"/>
</dbReference>
<dbReference type="Gene3D" id="1.25.10.10">
    <property type="entry name" value="Leucine-rich Repeat Variant"/>
    <property type="match status" value="1"/>
</dbReference>
<evidence type="ECO:0000313" key="2">
    <source>
        <dbReference type="EMBL" id="RCN48230.1"/>
    </source>
</evidence>
<dbReference type="SUPFAM" id="SSF48371">
    <property type="entry name" value="ARM repeat"/>
    <property type="match status" value="1"/>
</dbReference>
<sequence length="1096" mass="124172">MGRMGSRRRMSGNDSPKPELMMEDLDMDENVPPKLLDEEPPTKKRALRRNGPKKEVPELDVEATEKVVVDEKIEYFLGDYPSLLEKACKNEKGQKTLIKRLWSDHDEVVEKCCTNSLRHALWEPSFLACAEGVRFCAYALRKIGIRASFLLMKKMVVGGATNTTCNHLGQVIYTAWRMAVKEEDEDLKKQIEIEMITGTLHAAVLLPVNLSAKFMHILSAFSGANADKAKVDGMLVRCFESILWIGLESCNDQVRYNASTVLLGFYPLMDDDDFKRDECLHKQHSSMMNMLKDDCTPIRMMAAKKVLKILSLFWNFVPRDFIKQYMTYIVDELSRDSVVGVRLAVYEGMRSIITVPACLNAAEHALKCITLNGINDKNERVRVAAFEMLKMLKGHRYIRFFDVVPMEEVLARLQVESSESVRREIVPLIFKSFFPDRDRVDQNERMRRIAFLIKHGRICALTFHRLVFPLGLVTVKEAVEHIQFMTVLVYRSFSKGMTADATVDGSMLLDDTVGTLSGPSQELTMPDESNPIWQRNKVFLECVVVMWMSMRKALLESKFAVEKQKLDNLETKVFKKMFQCFRSTSLIGTTMLIGSMLPPSSMDGITQSVLSLLNEKVVDDCVMEPYLEATAQWRIDYLFEIINSGLSILQTEISAPERSPPLKKKKSPELPPVDRLRKALRYLKYLLRSYSTNQLMTCSYLYQLEKFYKKLSMIRHVIDLRLGREIVDVGIPDDLIVDAFEMKQTLAAVLINCKDRGEDDKDHSARFIADMCDELKWFESDVLSNLAALNSDDVIPFLIRLSESVLRSIRLTMAAWDFSAPPVTPTASDSHMEVDSAGDGHDYADISSRVILAFCSSSTPGALLPAVLTAAKQLLASECAVFSHLLPVLDFTPKWIMNCASNNDALDEKEAGDAYLALWRAFLDHAEYTEALLEKSINICAVLLLNYLTQQNEEHRDVPDPRLHDYEITLPISVILHRVIFKNKLLITRFMARVGGLSCSNLLYTHDLDGNTCLLRLGSCAQLALLCDLTSRGIRRIGNSTSSGVEPYVLFLSAVYRTSQSVADLLTILSERVESIAKSNPPEDNMILSQLREMFE</sequence>
<dbReference type="EMBL" id="JOJR01000049">
    <property type="protein sequence ID" value="RCN48230.1"/>
    <property type="molecule type" value="Genomic_DNA"/>
</dbReference>